<evidence type="ECO:0000313" key="1">
    <source>
        <dbReference type="EMBL" id="GER03013.1"/>
    </source>
</evidence>
<dbReference type="Proteomes" id="UP000324996">
    <property type="component" value="Unassembled WGS sequence"/>
</dbReference>
<accession>A0A5A7N414</accession>
<name>A0A5A7N414_9PROT</name>
<dbReference type="AlphaFoldDB" id="A0A5A7N414"/>
<organism evidence="1 2">
    <name type="scientific">Iodidimonas nitroreducens</name>
    <dbReference type="NCBI Taxonomy" id="1236968"/>
    <lineage>
        <taxon>Bacteria</taxon>
        <taxon>Pseudomonadati</taxon>
        <taxon>Pseudomonadota</taxon>
        <taxon>Alphaproteobacteria</taxon>
        <taxon>Iodidimonadales</taxon>
        <taxon>Iodidimonadaceae</taxon>
        <taxon>Iodidimonas</taxon>
    </lineage>
</organism>
<reference evidence="1 2" key="1">
    <citation type="submission" date="2019-09" db="EMBL/GenBank/DDBJ databases">
        <title>NBRP : Genome information of microbial organism related human and environment.</title>
        <authorList>
            <person name="Hattori M."/>
            <person name="Oshima K."/>
            <person name="Inaba H."/>
            <person name="Suda W."/>
            <person name="Sakamoto M."/>
            <person name="Iino T."/>
            <person name="Kitahara M."/>
            <person name="Oshida Y."/>
            <person name="Iida T."/>
            <person name="Kudo T."/>
            <person name="Itoh T."/>
            <person name="Ohkuma M."/>
        </authorList>
    </citation>
    <scope>NUCLEOTIDE SEQUENCE [LARGE SCALE GENOMIC DNA]</scope>
    <source>
        <strain evidence="1 2">Q-1</strain>
    </source>
</reference>
<evidence type="ECO:0000313" key="2">
    <source>
        <dbReference type="Proteomes" id="UP000324996"/>
    </source>
</evidence>
<keyword evidence="2" id="KW-1185">Reference proteome</keyword>
<comment type="caution">
    <text evidence="1">The sequence shown here is derived from an EMBL/GenBank/DDBJ whole genome shotgun (WGS) entry which is preliminary data.</text>
</comment>
<sequence length="89" mass="10276">MPGPFLRIGQSLPAGFGGIGGLYINIDAIHTKQACRSIPIRLHLHLRLCRPTYAEYHEGKKHWGKKHWDHHHCRKAQPHIFVLLWFAPP</sequence>
<proteinExistence type="predicted"/>
<dbReference type="EMBL" id="BKCN01000002">
    <property type="protein sequence ID" value="GER03013.1"/>
    <property type="molecule type" value="Genomic_DNA"/>
</dbReference>
<protein>
    <submittedName>
        <fullName evidence="1">Uncharacterized protein</fullName>
    </submittedName>
</protein>
<gene>
    <name evidence="1" type="ORF">JCM17846_06950</name>
</gene>